<dbReference type="InterPro" id="IPR050678">
    <property type="entry name" value="DNA_Partitioning_ATPase"/>
</dbReference>
<evidence type="ECO:0000259" key="1">
    <source>
        <dbReference type="Pfam" id="PF13614"/>
    </source>
</evidence>
<comment type="caution">
    <text evidence="2">The sequence shown here is derived from an EMBL/GenBank/DDBJ whole genome shotgun (WGS) entry which is preliminary data.</text>
</comment>
<dbReference type="Gene3D" id="3.40.50.300">
    <property type="entry name" value="P-loop containing nucleotide triphosphate hydrolases"/>
    <property type="match status" value="1"/>
</dbReference>
<name>A0A644UN04_9ZZZZ</name>
<reference evidence="2" key="1">
    <citation type="submission" date="2019-08" db="EMBL/GenBank/DDBJ databases">
        <authorList>
            <person name="Kucharzyk K."/>
            <person name="Murdoch R.W."/>
            <person name="Higgins S."/>
            <person name="Loffler F."/>
        </authorList>
    </citation>
    <scope>NUCLEOTIDE SEQUENCE</scope>
</reference>
<protein>
    <submittedName>
        <fullName evidence="2">Sporulation initiation inhibitor protein Soj</fullName>
        <ecNumber evidence="2">3.6.-.-</ecNumber>
    </submittedName>
</protein>
<dbReference type="EC" id="3.6.-.-" evidence="2"/>
<dbReference type="FunFam" id="3.40.50.300:FF:000285">
    <property type="entry name" value="Sporulation initiation inhibitor Soj"/>
    <property type="match status" value="1"/>
</dbReference>
<dbReference type="AlphaFoldDB" id="A0A644UN04"/>
<evidence type="ECO:0000313" key="2">
    <source>
        <dbReference type="EMBL" id="MPL80289.1"/>
    </source>
</evidence>
<organism evidence="2">
    <name type="scientific">bioreactor metagenome</name>
    <dbReference type="NCBI Taxonomy" id="1076179"/>
    <lineage>
        <taxon>unclassified sequences</taxon>
        <taxon>metagenomes</taxon>
        <taxon>ecological metagenomes</taxon>
    </lineage>
</organism>
<dbReference type="SUPFAM" id="SSF52540">
    <property type="entry name" value="P-loop containing nucleoside triphosphate hydrolases"/>
    <property type="match status" value="1"/>
</dbReference>
<dbReference type="GO" id="GO:0016787">
    <property type="term" value="F:hydrolase activity"/>
    <property type="evidence" value="ECO:0007669"/>
    <property type="project" value="UniProtKB-KW"/>
</dbReference>
<dbReference type="PANTHER" id="PTHR13696">
    <property type="entry name" value="P-LOOP CONTAINING NUCLEOSIDE TRIPHOSPHATE HYDROLASE"/>
    <property type="match status" value="1"/>
</dbReference>
<proteinExistence type="predicted"/>
<dbReference type="InterPro" id="IPR027417">
    <property type="entry name" value="P-loop_NTPase"/>
</dbReference>
<dbReference type="InterPro" id="IPR025669">
    <property type="entry name" value="AAA_dom"/>
</dbReference>
<dbReference type="CDD" id="cd02042">
    <property type="entry name" value="ParAB_family"/>
    <property type="match status" value="1"/>
</dbReference>
<dbReference type="PIRSF" id="PIRSF009320">
    <property type="entry name" value="Nuc_binding_HP_1000"/>
    <property type="match status" value="1"/>
</dbReference>
<feature type="domain" description="AAA" evidence="1">
    <location>
        <begin position="3"/>
        <end position="177"/>
    </location>
</feature>
<sequence length="254" mass="27766">MSRVIAVTNQKGGVGKTTTSVNLAACLAEKKKKVLLFDNDPQGNATSGLGIVKNGLTKCVYDVLINDEPIENIIVKTEFGDLWVAPATINLAGAEIDLVNKPSRESCLKRALEGIREDYDYIIIDCPPSLSLLTINALTAADSILIPIQCEFYALEGVAQLMSTAERIQEMFNPELELEGILMTMSDTRTNLTNDVVGEVKKHFPALLYKTVIPRSVRLGEAPSFGQPINIYDSKSKGAEMYRALAKEVLKHGH</sequence>
<dbReference type="PANTHER" id="PTHR13696:SF52">
    <property type="entry name" value="PARA FAMILY PROTEIN CT_582"/>
    <property type="match status" value="1"/>
</dbReference>
<keyword evidence="2" id="KW-0378">Hydrolase</keyword>
<accession>A0A644UN04</accession>
<dbReference type="EMBL" id="VSSQ01000135">
    <property type="protein sequence ID" value="MPL80289.1"/>
    <property type="molecule type" value="Genomic_DNA"/>
</dbReference>
<dbReference type="Pfam" id="PF13614">
    <property type="entry name" value="AAA_31"/>
    <property type="match status" value="1"/>
</dbReference>
<gene>
    <name evidence="2" type="primary">soj_14</name>
    <name evidence="2" type="ORF">SDC9_26187</name>
</gene>